<dbReference type="EMBL" id="CP079216">
    <property type="protein sequence ID" value="QXT61763.1"/>
    <property type="molecule type" value="Genomic_DNA"/>
</dbReference>
<gene>
    <name evidence="2" type="ORF">KDB89_08100</name>
</gene>
<dbReference type="RefSeq" id="WP_219080005.1">
    <property type="nucleotide sequence ID" value="NZ_CP079216.1"/>
</dbReference>
<keyword evidence="3" id="KW-1185">Reference proteome</keyword>
<proteinExistence type="predicted"/>
<accession>A0ABX8SEC1</accession>
<organism evidence="2 3">
    <name type="scientific">Tessaracoccus palaemonis</name>
    <dbReference type="NCBI Taxonomy" id="2829499"/>
    <lineage>
        <taxon>Bacteria</taxon>
        <taxon>Bacillati</taxon>
        <taxon>Actinomycetota</taxon>
        <taxon>Actinomycetes</taxon>
        <taxon>Propionibacteriales</taxon>
        <taxon>Propionibacteriaceae</taxon>
        <taxon>Tessaracoccus</taxon>
    </lineage>
</organism>
<protein>
    <submittedName>
        <fullName evidence="2">LacI family transcriptional regulator</fullName>
    </submittedName>
</protein>
<dbReference type="Proteomes" id="UP000824504">
    <property type="component" value="Chromosome"/>
</dbReference>
<feature type="domain" description="HTH lacI-type" evidence="1">
    <location>
        <begin position="11"/>
        <end position="65"/>
    </location>
</feature>
<dbReference type="Pfam" id="PF13377">
    <property type="entry name" value="Peripla_BP_3"/>
    <property type="match status" value="1"/>
</dbReference>
<dbReference type="CDD" id="cd06267">
    <property type="entry name" value="PBP1_LacI_sugar_binding-like"/>
    <property type="match status" value="1"/>
</dbReference>
<evidence type="ECO:0000259" key="1">
    <source>
        <dbReference type="PROSITE" id="PS50932"/>
    </source>
</evidence>
<dbReference type="Pfam" id="PF00356">
    <property type="entry name" value="LacI"/>
    <property type="match status" value="1"/>
</dbReference>
<dbReference type="CDD" id="cd01392">
    <property type="entry name" value="HTH_LacI"/>
    <property type="match status" value="1"/>
</dbReference>
<name>A0ABX8SEC1_9ACTN</name>
<dbReference type="SMART" id="SM00354">
    <property type="entry name" value="HTH_LACI"/>
    <property type="match status" value="1"/>
</dbReference>
<sequence>MDPETDAGRNPTMLDVAREAGVSRALVSIIMRGAPGASERTRAHVKEVAARLGYVPDARAQALRRQGNAAIGVAFQPDQPFHAALIDAIYESARRADHPVILSAVTPGHDEERAVASLVGQRCGAVITLGSRLDRDVLEATARRIPVVVVARTVEAVGVDTVVSDDAGGLGAAVAHLASLGHTRIAFAQSAESGGNPERLSGYLGAMDDLGLAPDVVAGGSRIEGGAEAARTLLAREGLPTAVVCFNDAAAAGMQDVLTRAGVRVPVDVSIVGIDDSETASLSYRQLTSIRQDPVALARAAAARAAQRIASPGLDRFTAVIPTSLVVRTSTGPRVPDAPEAPQP</sequence>
<evidence type="ECO:0000313" key="2">
    <source>
        <dbReference type="EMBL" id="QXT61763.1"/>
    </source>
</evidence>
<evidence type="ECO:0000313" key="3">
    <source>
        <dbReference type="Proteomes" id="UP000824504"/>
    </source>
</evidence>
<dbReference type="PANTHER" id="PTHR30146">
    <property type="entry name" value="LACI-RELATED TRANSCRIPTIONAL REPRESSOR"/>
    <property type="match status" value="1"/>
</dbReference>
<dbReference type="InterPro" id="IPR046335">
    <property type="entry name" value="LacI/GalR-like_sensor"/>
</dbReference>
<reference evidence="2 3" key="1">
    <citation type="submission" date="2021-07" db="EMBL/GenBank/DDBJ databases">
        <title>complete genome sequencing of Tessaracoccus sp.J1M15.</title>
        <authorList>
            <person name="Bae J.-W."/>
            <person name="Kim D.-y."/>
        </authorList>
    </citation>
    <scope>NUCLEOTIDE SEQUENCE [LARGE SCALE GENOMIC DNA]</scope>
    <source>
        <strain evidence="2 3">J1M15</strain>
    </source>
</reference>
<dbReference type="PROSITE" id="PS50932">
    <property type="entry name" value="HTH_LACI_2"/>
    <property type="match status" value="1"/>
</dbReference>
<dbReference type="InterPro" id="IPR000843">
    <property type="entry name" value="HTH_LacI"/>
</dbReference>
<dbReference type="PANTHER" id="PTHR30146:SF153">
    <property type="entry name" value="LACTOSE OPERON REPRESSOR"/>
    <property type="match status" value="1"/>
</dbReference>